<evidence type="ECO:0000313" key="1">
    <source>
        <dbReference type="EMBL" id="KEQ06650.1"/>
    </source>
</evidence>
<reference evidence="1 2" key="1">
    <citation type="submission" date="2014-06" db="EMBL/GenBank/DDBJ databases">
        <title>Rhizobium pelagicum/R2-400B4.</title>
        <authorList>
            <person name="Kimes N.E."/>
            <person name="Lopez-Perez M."/>
        </authorList>
    </citation>
    <scope>NUCLEOTIDE SEQUENCE [LARGE SCALE GENOMIC DNA]</scope>
    <source>
        <strain evidence="1 2">R2-400B4</strain>
    </source>
</reference>
<name>A0A922NZT8_9HYPH</name>
<dbReference type="Pfam" id="PF06169">
    <property type="entry name" value="DUF982"/>
    <property type="match status" value="1"/>
</dbReference>
<evidence type="ECO:0008006" key="3">
    <source>
        <dbReference type="Google" id="ProtNLM"/>
    </source>
</evidence>
<dbReference type="AlphaFoldDB" id="A0A922NZT8"/>
<dbReference type="EMBL" id="JOKJ01000015">
    <property type="protein sequence ID" value="KEQ06650.1"/>
    <property type="molecule type" value="Genomic_DNA"/>
</dbReference>
<evidence type="ECO:0000313" key="2">
    <source>
        <dbReference type="Proteomes" id="UP000052167"/>
    </source>
</evidence>
<dbReference type="RefSeq" id="WP_037167595.1">
    <property type="nucleotide sequence ID" value="NZ_JOKI01000018.1"/>
</dbReference>
<dbReference type="Proteomes" id="UP000052167">
    <property type="component" value="Unassembled WGS sequence"/>
</dbReference>
<comment type="caution">
    <text evidence="1">The sequence shown here is derived from an EMBL/GenBank/DDBJ whole genome shotgun (WGS) entry which is preliminary data.</text>
</comment>
<dbReference type="Gene3D" id="6.10.250.730">
    <property type="match status" value="1"/>
</dbReference>
<protein>
    <recommendedName>
        <fullName evidence="3">DUF982 domain-containing protein</fullName>
    </recommendedName>
</protein>
<organism evidence="1 2">
    <name type="scientific">Pseudorhizobium pelagicum</name>
    <dbReference type="NCBI Taxonomy" id="1509405"/>
    <lineage>
        <taxon>Bacteria</taxon>
        <taxon>Pseudomonadati</taxon>
        <taxon>Pseudomonadota</taxon>
        <taxon>Alphaproteobacteria</taxon>
        <taxon>Hyphomicrobiales</taxon>
        <taxon>Rhizobiaceae</taxon>
        <taxon>Rhizobium/Agrobacterium group</taxon>
        <taxon>Pseudorhizobium</taxon>
    </lineage>
</organism>
<gene>
    <name evidence="1" type="ORF">GV68_06220</name>
</gene>
<dbReference type="OrthoDB" id="8420443at2"/>
<proteinExistence type="predicted"/>
<accession>A0A922NZT8</accession>
<dbReference type="InterPro" id="IPR010385">
    <property type="entry name" value="DUF982"/>
</dbReference>
<keyword evidence="2" id="KW-1185">Reference proteome</keyword>
<sequence>MARIRGRRSPAAEADRGWSDWSHPITVVTGPYRREVIGNPAEALSFMANRWTAERNDEYLRARHLASEFLRRRTTSAAVRVAFLAAARTAYGVADISAYADGPVADDVDGRPEIDPVQ</sequence>